<sequence>MSLFCFQAIPFRPLAYGVEHGMLKTVVTTCTTLDIVMAPARRNSKKPARLATSSSEQARVARNEFLTNMSHEIRTPMNGVIGMAQLLRTTPLDNTQKEYLDCLETSAKSLMYLINDIIDFSKIEDGQVELEEVDFSLRGTINNIIKTQHSDLHLKGLDLLIDIPHTVPDSLRGDQLHTKQVILNLLGNAIKYTAKGTVRITVGIMEQHDDQVLLQLSISDTGTGIDAEELAKLFKPFQQKKKTIDRPLGAKGLGVSISRRLVELMGGRIWAESTVGTGSTFYLALPFIVARRTAAFDAEEERDTLSSQWEGPALQILLAEDNAINQKFAVTILERMGHQVTSTNNGKEALQLWREKSFDLILMDIQMPLLNGIAATETIRKEEGNAEKHIPIIALTAHALQEEKKQLLNSGFDGYVPKPMEVDVLIKEMKKVLSLT</sequence>
<dbReference type="Pfam" id="PF00512">
    <property type="entry name" value="HisKA"/>
    <property type="match status" value="1"/>
</dbReference>
<dbReference type="SMART" id="SM00448">
    <property type="entry name" value="REC"/>
    <property type="match status" value="1"/>
</dbReference>
<dbReference type="Pfam" id="PF02518">
    <property type="entry name" value="HATPase_c"/>
    <property type="match status" value="1"/>
</dbReference>
<evidence type="ECO:0000256" key="6">
    <source>
        <dbReference type="ARBA" id="ARBA00022777"/>
    </source>
</evidence>
<dbReference type="GO" id="GO:0000155">
    <property type="term" value="F:phosphorelay sensor kinase activity"/>
    <property type="evidence" value="ECO:0007669"/>
    <property type="project" value="InterPro"/>
</dbReference>
<dbReference type="Proteomes" id="UP000190102">
    <property type="component" value="Unassembled WGS sequence"/>
</dbReference>
<keyword evidence="4" id="KW-0808">Transferase</keyword>
<dbReference type="PROSITE" id="PS50109">
    <property type="entry name" value="HIS_KIN"/>
    <property type="match status" value="1"/>
</dbReference>
<comment type="subunit">
    <text evidence="9">At low DSF concentrations, interacts with RpfF.</text>
</comment>
<gene>
    <name evidence="14" type="ORF">SAMN02745119_01551</name>
</gene>
<evidence type="ECO:0000313" key="14">
    <source>
        <dbReference type="EMBL" id="SJZ76368.1"/>
    </source>
</evidence>
<dbReference type="InterPro" id="IPR003661">
    <property type="entry name" value="HisK_dim/P_dom"/>
</dbReference>
<dbReference type="InterPro" id="IPR005467">
    <property type="entry name" value="His_kinase_dom"/>
</dbReference>
<feature type="modified residue" description="4-aspartylphosphate" evidence="11">
    <location>
        <position position="364"/>
    </location>
</feature>
<dbReference type="InterPro" id="IPR001789">
    <property type="entry name" value="Sig_transdc_resp-reg_receiver"/>
</dbReference>
<accession>A0A1T4NC01</accession>
<dbReference type="EMBL" id="FUWR01000007">
    <property type="protein sequence ID" value="SJZ76368.1"/>
    <property type="molecule type" value="Genomic_DNA"/>
</dbReference>
<dbReference type="SMART" id="SM00388">
    <property type="entry name" value="HisKA"/>
    <property type="match status" value="1"/>
</dbReference>
<evidence type="ECO:0000256" key="3">
    <source>
        <dbReference type="ARBA" id="ARBA00022553"/>
    </source>
</evidence>
<dbReference type="Gene3D" id="3.30.565.10">
    <property type="entry name" value="Histidine kinase-like ATPase, C-terminal domain"/>
    <property type="match status" value="1"/>
</dbReference>
<evidence type="ECO:0000259" key="13">
    <source>
        <dbReference type="PROSITE" id="PS50110"/>
    </source>
</evidence>
<dbReference type="Gene3D" id="3.40.50.2300">
    <property type="match status" value="1"/>
</dbReference>
<dbReference type="PANTHER" id="PTHR45339:SF1">
    <property type="entry name" value="HYBRID SIGNAL TRANSDUCTION HISTIDINE KINASE J"/>
    <property type="match status" value="1"/>
</dbReference>
<evidence type="ECO:0000256" key="7">
    <source>
        <dbReference type="ARBA" id="ARBA00022840"/>
    </source>
</evidence>
<dbReference type="CDD" id="cd00082">
    <property type="entry name" value="HisKA"/>
    <property type="match status" value="1"/>
</dbReference>
<evidence type="ECO:0000259" key="12">
    <source>
        <dbReference type="PROSITE" id="PS50109"/>
    </source>
</evidence>
<protein>
    <recommendedName>
        <fullName evidence="10">Sensory/regulatory protein RpfC</fullName>
        <ecNumber evidence="2">2.7.13.3</ecNumber>
    </recommendedName>
</protein>
<dbReference type="SUPFAM" id="SSF55874">
    <property type="entry name" value="ATPase domain of HSP90 chaperone/DNA topoisomerase II/histidine kinase"/>
    <property type="match status" value="1"/>
</dbReference>
<dbReference type="Pfam" id="PF00072">
    <property type="entry name" value="Response_reg"/>
    <property type="match status" value="1"/>
</dbReference>
<keyword evidence="5" id="KW-0547">Nucleotide-binding</keyword>
<dbReference type="PRINTS" id="PR00344">
    <property type="entry name" value="BCTRLSENSOR"/>
</dbReference>
<evidence type="ECO:0000256" key="4">
    <source>
        <dbReference type="ARBA" id="ARBA00022679"/>
    </source>
</evidence>
<dbReference type="InterPro" id="IPR004358">
    <property type="entry name" value="Sig_transdc_His_kin-like_C"/>
</dbReference>
<dbReference type="GO" id="GO:0005524">
    <property type="term" value="F:ATP binding"/>
    <property type="evidence" value="ECO:0007669"/>
    <property type="project" value="UniProtKB-KW"/>
</dbReference>
<proteinExistence type="predicted"/>
<organism evidence="14 15">
    <name type="scientific">Trichlorobacter thiogenes</name>
    <dbReference type="NCBI Taxonomy" id="115783"/>
    <lineage>
        <taxon>Bacteria</taxon>
        <taxon>Pseudomonadati</taxon>
        <taxon>Thermodesulfobacteriota</taxon>
        <taxon>Desulfuromonadia</taxon>
        <taxon>Geobacterales</taxon>
        <taxon>Geobacteraceae</taxon>
        <taxon>Trichlorobacter</taxon>
    </lineage>
</organism>
<dbReference type="SMART" id="SM00387">
    <property type="entry name" value="HATPase_c"/>
    <property type="match status" value="1"/>
</dbReference>
<dbReference type="EC" id="2.7.13.3" evidence="2"/>
<evidence type="ECO:0000256" key="2">
    <source>
        <dbReference type="ARBA" id="ARBA00012438"/>
    </source>
</evidence>
<name>A0A1T4NC01_9BACT</name>
<dbReference type="SUPFAM" id="SSF47384">
    <property type="entry name" value="Homodimeric domain of signal transducing histidine kinase"/>
    <property type="match status" value="1"/>
</dbReference>
<dbReference type="InterPro" id="IPR003594">
    <property type="entry name" value="HATPase_dom"/>
</dbReference>
<dbReference type="Gene3D" id="1.10.287.130">
    <property type="match status" value="1"/>
</dbReference>
<evidence type="ECO:0000256" key="1">
    <source>
        <dbReference type="ARBA" id="ARBA00000085"/>
    </source>
</evidence>
<keyword evidence="15" id="KW-1185">Reference proteome</keyword>
<dbReference type="OrthoDB" id="5392202at2"/>
<dbReference type="InterPro" id="IPR011006">
    <property type="entry name" value="CheY-like_superfamily"/>
</dbReference>
<evidence type="ECO:0000256" key="5">
    <source>
        <dbReference type="ARBA" id="ARBA00022741"/>
    </source>
</evidence>
<keyword evidence="8" id="KW-0902">Two-component regulatory system</keyword>
<dbReference type="FunFam" id="3.30.565.10:FF:000010">
    <property type="entry name" value="Sensor histidine kinase RcsC"/>
    <property type="match status" value="1"/>
</dbReference>
<dbReference type="RefSeq" id="WP_078789857.1">
    <property type="nucleotide sequence ID" value="NZ_FUWR01000007.1"/>
</dbReference>
<feature type="domain" description="Response regulatory" evidence="13">
    <location>
        <begin position="315"/>
        <end position="433"/>
    </location>
</feature>
<comment type="catalytic activity">
    <reaction evidence="1">
        <text>ATP + protein L-histidine = ADP + protein N-phospho-L-histidine.</text>
        <dbReference type="EC" id="2.7.13.3"/>
    </reaction>
</comment>
<keyword evidence="6 14" id="KW-0418">Kinase</keyword>
<dbReference type="FunFam" id="1.10.287.130:FF:000002">
    <property type="entry name" value="Two-component osmosensing histidine kinase"/>
    <property type="match status" value="1"/>
</dbReference>
<dbReference type="InterPro" id="IPR036097">
    <property type="entry name" value="HisK_dim/P_sf"/>
</dbReference>
<keyword evidence="3 11" id="KW-0597">Phosphoprotein</keyword>
<feature type="domain" description="Histidine kinase" evidence="12">
    <location>
        <begin position="68"/>
        <end position="289"/>
    </location>
</feature>
<evidence type="ECO:0000313" key="15">
    <source>
        <dbReference type="Proteomes" id="UP000190102"/>
    </source>
</evidence>
<dbReference type="SUPFAM" id="SSF52172">
    <property type="entry name" value="CheY-like"/>
    <property type="match status" value="1"/>
</dbReference>
<evidence type="ECO:0000256" key="9">
    <source>
        <dbReference type="ARBA" id="ARBA00064003"/>
    </source>
</evidence>
<dbReference type="PANTHER" id="PTHR45339">
    <property type="entry name" value="HYBRID SIGNAL TRANSDUCTION HISTIDINE KINASE J"/>
    <property type="match status" value="1"/>
</dbReference>
<keyword evidence="7" id="KW-0067">ATP-binding</keyword>
<dbReference type="CDD" id="cd16922">
    <property type="entry name" value="HATPase_EvgS-ArcB-TorS-like"/>
    <property type="match status" value="1"/>
</dbReference>
<dbReference type="STRING" id="115783.SAMN02745119_01551"/>
<dbReference type="InterPro" id="IPR036890">
    <property type="entry name" value="HATPase_C_sf"/>
</dbReference>
<evidence type="ECO:0000256" key="11">
    <source>
        <dbReference type="PROSITE-ProRule" id="PRU00169"/>
    </source>
</evidence>
<reference evidence="15" key="1">
    <citation type="submission" date="2017-02" db="EMBL/GenBank/DDBJ databases">
        <authorList>
            <person name="Varghese N."/>
            <person name="Submissions S."/>
        </authorList>
    </citation>
    <scope>NUCLEOTIDE SEQUENCE [LARGE SCALE GENOMIC DNA]</scope>
    <source>
        <strain evidence="15">ATCC BAA-34</strain>
    </source>
</reference>
<dbReference type="AlphaFoldDB" id="A0A1T4NC01"/>
<dbReference type="CDD" id="cd17546">
    <property type="entry name" value="REC_hyHK_CKI1_RcsC-like"/>
    <property type="match status" value="1"/>
</dbReference>
<dbReference type="PROSITE" id="PS50110">
    <property type="entry name" value="RESPONSE_REGULATORY"/>
    <property type="match status" value="1"/>
</dbReference>
<evidence type="ECO:0000256" key="8">
    <source>
        <dbReference type="ARBA" id="ARBA00023012"/>
    </source>
</evidence>
<evidence type="ECO:0000256" key="10">
    <source>
        <dbReference type="ARBA" id="ARBA00068150"/>
    </source>
</evidence>